<evidence type="ECO:0000256" key="5">
    <source>
        <dbReference type="ARBA" id="ARBA00023326"/>
    </source>
</evidence>
<keyword evidence="2" id="KW-0677">Repeat</keyword>
<dbReference type="InterPro" id="IPR008979">
    <property type="entry name" value="Galactose-bd-like_sf"/>
</dbReference>
<sequence length="513" mass="58053">MLLPVIALFIFICNSNAANLLGNGDFENGNLSPWDCQDCSAKIIQGSNHYHGQHSVEVSGRHHNWAGIAQTFSVTGGHSYKCSIYIKLLNLGSGKSYAHVNLDIDYQQNDALCQQIMLMILKMPKTSLTILFFYANLYKSTAGHHYLGLCNDKFHEANLNFEEIGGDFHIPSGVNQARVYVQVEDPSVNYIVDYASCEQIPHDAQWRSHANARIDSIRKGPLTIKLDAASNLDTSGLSVQIKQTKSKFAFGTAFNAPYVTDSSHTAYQQFIYDNFEWGVPENALKWKLMEWTKVRGHNMFWDDPNHIPEWLKGMSSSQALQLMHKRVNDMVSHSKGTLEHWDVNNENLHAHPFEDLTHDPHITQKMFDWIHALEPNNKLFLNEYNVITSSYSTTPFKSLGKRYKDSGVPISGMGIQGHFGSSNINLDVLKPNAAGRKWIELFHQRFRTNESHNFHGSNHRVDTRVFYGEHQLILKQNGKTIHTENVSFTQARTATIHLQGTGQNIHVSNVAFG</sequence>
<dbReference type="PRINTS" id="PR00134">
    <property type="entry name" value="GLHYDRLASE10"/>
</dbReference>
<keyword evidence="6" id="KW-0732">Signal</keyword>
<dbReference type="InterPro" id="IPR001000">
    <property type="entry name" value="GH10_dom"/>
</dbReference>
<name>A0A8S3RKL6_MYTED</name>
<proteinExistence type="inferred from homology"/>
<evidence type="ECO:0000256" key="6">
    <source>
        <dbReference type="SAM" id="SignalP"/>
    </source>
</evidence>
<keyword evidence="5" id="KW-0624">Polysaccharide degradation</keyword>
<feature type="domain" description="GH10" evidence="7">
    <location>
        <begin position="253"/>
        <end position="513"/>
    </location>
</feature>
<dbReference type="PROSITE" id="PS51760">
    <property type="entry name" value="GH10_2"/>
    <property type="match status" value="1"/>
</dbReference>
<evidence type="ECO:0000256" key="1">
    <source>
        <dbReference type="ARBA" id="ARBA00007495"/>
    </source>
</evidence>
<evidence type="ECO:0000313" key="9">
    <source>
        <dbReference type="Proteomes" id="UP000683360"/>
    </source>
</evidence>
<dbReference type="SUPFAM" id="SSF49785">
    <property type="entry name" value="Galactose-binding domain-like"/>
    <property type="match status" value="1"/>
</dbReference>
<dbReference type="Gene3D" id="3.20.20.80">
    <property type="entry name" value="Glycosidases"/>
    <property type="match status" value="1"/>
</dbReference>
<evidence type="ECO:0000256" key="4">
    <source>
        <dbReference type="ARBA" id="ARBA00023277"/>
    </source>
</evidence>
<dbReference type="Gene3D" id="2.60.120.260">
    <property type="entry name" value="Galactose-binding domain-like"/>
    <property type="match status" value="1"/>
</dbReference>
<dbReference type="EMBL" id="CAJPWZ010001218">
    <property type="protein sequence ID" value="CAG2209951.1"/>
    <property type="molecule type" value="Genomic_DNA"/>
</dbReference>
<dbReference type="Pfam" id="PF02018">
    <property type="entry name" value="CBM_4_9"/>
    <property type="match status" value="1"/>
</dbReference>
<dbReference type="SUPFAM" id="SSF51445">
    <property type="entry name" value="(Trans)glycosidases"/>
    <property type="match status" value="1"/>
</dbReference>
<evidence type="ECO:0000256" key="3">
    <source>
        <dbReference type="ARBA" id="ARBA00022801"/>
    </source>
</evidence>
<feature type="signal peptide" evidence="6">
    <location>
        <begin position="1"/>
        <end position="17"/>
    </location>
</feature>
<feature type="chain" id="PRO_5035923176" description="GH10 domain-containing protein" evidence="6">
    <location>
        <begin position="18"/>
        <end position="513"/>
    </location>
</feature>
<accession>A0A8S3RKL6</accession>
<keyword evidence="3" id="KW-0378">Hydrolase</keyword>
<gene>
    <name evidence="8" type="ORF">MEDL_24084</name>
</gene>
<dbReference type="InterPro" id="IPR017853">
    <property type="entry name" value="GH"/>
</dbReference>
<dbReference type="Pfam" id="PF00331">
    <property type="entry name" value="Glyco_hydro_10"/>
    <property type="match status" value="1"/>
</dbReference>
<evidence type="ECO:0000256" key="2">
    <source>
        <dbReference type="ARBA" id="ARBA00022737"/>
    </source>
</evidence>
<dbReference type="PANTHER" id="PTHR31490">
    <property type="entry name" value="GLYCOSYL HYDROLASE"/>
    <property type="match status" value="1"/>
</dbReference>
<protein>
    <recommendedName>
        <fullName evidence="7">GH10 domain-containing protein</fullName>
    </recommendedName>
</protein>
<evidence type="ECO:0000259" key="7">
    <source>
        <dbReference type="PROSITE" id="PS51760"/>
    </source>
</evidence>
<dbReference type="OrthoDB" id="3055998at2759"/>
<dbReference type="PANTHER" id="PTHR31490:SF1">
    <property type="entry name" value="ENDO-1,4-BETA-XYLANASE 1"/>
    <property type="match status" value="1"/>
</dbReference>
<keyword evidence="4" id="KW-0119">Carbohydrate metabolism</keyword>
<organism evidence="8 9">
    <name type="scientific">Mytilus edulis</name>
    <name type="common">Blue mussel</name>
    <dbReference type="NCBI Taxonomy" id="6550"/>
    <lineage>
        <taxon>Eukaryota</taxon>
        <taxon>Metazoa</taxon>
        <taxon>Spiralia</taxon>
        <taxon>Lophotrochozoa</taxon>
        <taxon>Mollusca</taxon>
        <taxon>Bivalvia</taxon>
        <taxon>Autobranchia</taxon>
        <taxon>Pteriomorphia</taxon>
        <taxon>Mytilida</taxon>
        <taxon>Mytiloidea</taxon>
        <taxon>Mytilidae</taxon>
        <taxon>Mytilinae</taxon>
        <taxon>Mytilus</taxon>
    </lineage>
</organism>
<comment type="similarity">
    <text evidence="1">Belongs to the glycosyl hydrolase 10 (cellulase F) family.</text>
</comment>
<dbReference type="GO" id="GO:0031176">
    <property type="term" value="F:endo-1,4-beta-xylanase activity"/>
    <property type="evidence" value="ECO:0007669"/>
    <property type="project" value="UniProtKB-ARBA"/>
</dbReference>
<dbReference type="InterPro" id="IPR003305">
    <property type="entry name" value="CenC_carb-bd"/>
</dbReference>
<reference evidence="8" key="1">
    <citation type="submission" date="2021-03" db="EMBL/GenBank/DDBJ databases">
        <authorList>
            <person name="Bekaert M."/>
        </authorList>
    </citation>
    <scope>NUCLEOTIDE SEQUENCE</scope>
</reference>
<dbReference type="AlphaFoldDB" id="A0A8S3RKL6"/>
<dbReference type="Proteomes" id="UP000683360">
    <property type="component" value="Unassembled WGS sequence"/>
</dbReference>
<comment type="caution">
    <text evidence="8">The sequence shown here is derived from an EMBL/GenBank/DDBJ whole genome shotgun (WGS) entry which is preliminary data.</text>
</comment>
<dbReference type="InterPro" id="IPR044846">
    <property type="entry name" value="GH10"/>
</dbReference>
<dbReference type="GO" id="GO:0000272">
    <property type="term" value="P:polysaccharide catabolic process"/>
    <property type="evidence" value="ECO:0007669"/>
    <property type="project" value="UniProtKB-KW"/>
</dbReference>
<keyword evidence="9" id="KW-1185">Reference proteome</keyword>
<evidence type="ECO:0000313" key="8">
    <source>
        <dbReference type="EMBL" id="CAG2209951.1"/>
    </source>
</evidence>